<dbReference type="InterPro" id="IPR005532">
    <property type="entry name" value="SUMF_dom"/>
</dbReference>
<evidence type="ECO:0000259" key="2">
    <source>
        <dbReference type="Pfam" id="PF03781"/>
    </source>
</evidence>
<feature type="compositionally biased region" description="Basic and acidic residues" evidence="1">
    <location>
        <begin position="287"/>
        <end position="302"/>
    </location>
</feature>
<evidence type="ECO:0000313" key="3">
    <source>
        <dbReference type="EMBL" id="MEJ8567779.1"/>
    </source>
</evidence>
<dbReference type="AlphaFoldDB" id="A0AAW9R6N9"/>
<dbReference type="Proteomes" id="UP001359886">
    <property type="component" value="Unassembled WGS sequence"/>
</dbReference>
<dbReference type="PANTHER" id="PTHR23150">
    <property type="entry name" value="SULFATASE MODIFYING FACTOR 1, 2"/>
    <property type="match status" value="1"/>
</dbReference>
<dbReference type="Pfam" id="PF03781">
    <property type="entry name" value="FGE-sulfatase"/>
    <property type="match status" value="1"/>
</dbReference>
<dbReference type="GO" id="GO:0120147">
    <property type="term" value="F:formylglycine-generating oxidase activity"/>
    <property type="evidence" value="ECO:0007669"/>
    <property type="project" value="TreeGrafter"/>
</dbReference>
<organism evidence="3 4">
    <name type="scientific">Elongatibacter sediminis</name>
    <dbReference type="NCBI Taxonomy" id="3119006"/>
    <lineage>
        <taxon>Bacteria</taxon>
        <taxon>Pseudomonadati</taxon>
        <taxon>Pseudomonadota</taxon>
        <taxon>Gammaproteobacteria</taxon>
        <taxon>Chromatiales</taxon>
        <taxon>Wenzhouxiangellaceae</taxon>
        <taxon>Elongatibacter</taxon>
    </lineage>
</organism>
<dbReference type="EMBL" id="JAZHOG010000005">
    <property type="protein sequence ID" value="MEJ8567779.1"/>
    <property type="molecule type" value="Genomic_DNA"/>
</dbReference>
<name>A0AAW9R6N9_9GAMM</name>
<evidence type="ECO:0000256" key="1">
    <source>
        <dbReference type="SAM" id="MobiDB-lite"/>
    </source>
</evidence>
<sequence>MQESGSFSEIAGDLRARLLEGMSDNRLTPRQRQQMGNALAMIGDPRFREDRWFLPDEPDLGFVHIPEGPCALGENADEVFLPGFYIARFQTTVAQFRAFVTDAEFSPGNPECLRGVDNHPVPWVNWFEALAYTKWLGNRLQELAKEHPGGDSAESRALWAGLADGSLQCSLPSEAEWQKAAVGDSGWAYPWGDDIDTTRCNYKESELDSTVAVGTFPEGASPYGVLDMSGNAWDWQRTVWGPSLEEPLYDWPYKAEDGRENIDAPSDLLRCMRGGGFPVEAARASSRYRDAVKPEDRDDADSFRVVLTPRR</sequence>
<dbReference type="InterPro" id="IPR016187">
    <property type="entry name" value="CTDL_fold"/>
</dbReference>
<feature type="domain" description="Sulfatase-modifying factor enzyme-like" evidence="2">
    <location>
        <begin position="76"/>
        <end position="304"/>
    </location>
</feature>
<proteinExistence type="predicted"/>
<feature type="region of interest" description="Disordered" evidence="1">
    <location>
        <begin position="284"/>
        <end position="311"/>
    </location>
</feature>
<protein>
    <submittedName>
        <fullName evidence="3">SUMF1/EgtB/PvdO family nonheme iron enzyme</fullName>
    </submittedName>
</protein>
<comment type="caution">
    <text evidence="3">The sequence shown here is derived from an EMBL/GenBank/DDBJ whole genome shotgun (WGS) entry which is preliminary data.</text>
</comment>
<dbReference type="PANTHER" id="PTHR23150:SF19">
    <property type="entry name" value="FORMYLGLYCINE-GENERATING ENZYME"/>
    <property type="match status" value="1"/>
</dbReference>
<keyword evidence="4" id="KW-1185">Reference proteome</keyword>
<accession>A0AAW9R6N9</accession>
<dbReference type="InterPro" id="IPR051043">
    <property type="entry name" value="Sulfatase_Mod_Factor_Kinase"/>
</dbReference>
<evidence type="ECO:0000313" key="4">
    <source>
        <dbReference type="Proteomes" id="UP001359886"/>
    </source>
</evidence>
<dbReference type="SUPFAM" id="SSF56436">
    <property type="entry name" value="C-type lectin-like"/>
    <property type="match status" value="1"/>
</dbReference>
<dbReference type="Gene3D" id="3.90.1580.10">
    <property type="entry name" value="paralog of FGE (formylglycine-generating enzyme)"/>
    <property type="match status" value="1"/>
</dbReference>
<dbReference type="InterPro" id="IPR042095">
    <property type="entry name" value="SUMF_sf"/>
</dbReference>
<gene>
    <name evidence="3" type="ORF">V3330_09095</name>
</gene>
<dbReference type="RefSeq" id="WP_354695103.1">
    <property type="nucleotide sequence ID" value="NZ_JAZHOG010000005.1"/>
</dbReference>
<reference evidence="3 4" key="1">
    <citation type="submission" date="2024-02" db="EMBL/GenBank/DDBJ databases">
        <title>A novel Wenzhouxiangellaceae bacterium, isolated from coastal sediments.</title>
        <authorList>
            <person name="Du Z.-J."/>
            <person name="Ye Y.-Q."/>
            <person name="Zhang X.-Y."/>
        </authorList>
    </citation>
    <scope>NUCLEOTIDE SEQUENCE [LARGE SCALE GENOMIC DNA]</scope>
    <source>
        <strain evidence="3 4">CH-27</strain>
    </source>
</reference>